<feature type="compositionally biased region" description="Polar residues" evidence="8">
    <location>
        <begin position="140"/>
        <end position="158"/>
    </location>
</feature>
<dbReference type="InterPro" id="IPR018159">
    <property type="entry name" value="Spectrin/alpha-actinin"/>
</dbReference>
<feature type="coiled-coil region" evidence="7">
    <location>
        <begin position="7895"/>
        <end position="7929"/>
    </location>
</feature>
<dbReference type="InterPro" id="IPR001589">
    <property type="entry name" value="Actinin_actin-bd_CS"/>
</dbReference>
<feature type="coiled-coil region" evidence="7">
    <location>
        <begin position="1899"/>
        <end position="1962"/>
    </location>
</feature>
<keyword evidence="4" id="KW-1133">Transmembrane helix</keyword>
<feature type="coiled-coil region" evidence="7">
    <location>
        <begin position="2550"/>
        <end position="2584"/>
    </location>
</feature>
<feature type="compositionally biased region" description="Basic and acidic residues" evidence="8">
    <location>
        <begin position="7"/>
        <end position="23"/>
    </location>
</feature>
<feature type="coiled-coil region" evidence="7">
    <location>
        <begin position="6302"/>
        <end position="6329"/>
    </location>
</feature>
<proteinExistence type="predicted"/>
<dbReference type="Pfam" id="PF00435">
    <property type="entry name" value="Spectrin"/>
    <property type="match status" value="12"/>
</dbReference>
<feature type="coiled-coil region" evidence="7">
    <location>
        <begin position="7772"/>
        <end position="7799"/>
    </location>
</feature>
<feature type="coiled-coil region" evidence="7">
    <location>
        <begin position="6890"/>
        <end position="6949"/>
    </location>
</feature>
<comment type="subcellular location">
    <subcellularLocation>
        <location evidence="1">Membrane</location>
    </subcellularLocation>
</comment>
<dbReference type="SUPFAM" id="SSF46966">
    <property type="entry name" value="Spectrin repeat"/>
    <property type="match status" value="43"/>
</dbReference>
<feature type="coiled-coil region" evidence="7">
    <location>
        <begin position="3134"/>
        <end position="3194"/>
    </location>
</feature>
<dbReference type="InterPro" id="IPR002017">
    <property type="entry name" value="Spectrin_repeat"/>
</dbReference>
<dbReference type="InterPro" id="IPR001715">
    <property type="entry name" value="CH_dom"/>
</dbReference>
<name>A0ABM5KDI5_DIAVI</name>
<evidence type="ECO:0000256" key="6">
    <source>
        <dbReference type="ARBA" id="ARBA00023203"/>
    </source>
</evidence>
<organism evidence="10 11">
    <name type="scientific">Diabrotica virgifera virgifera</name>
    <name type="common">western corn rootworm</name>
    <dbReference type="NCBI Taxonomy" id="50390"/>
    <lineage>
        <taxon>Eukaryota</taxon>
        <taxon>Metazoa</taxon>
        <taxon>Ecdysozoa</taxon>
        <taxon>Arthropoda</taxon>
        <taxon>Hexapoda</taxon>
        <taxon>Insecta</taxon>
        <taxon>Pterygota</taxon>
        <taxon>Neoptera</taxon>
        <taxon>Endopterygota</taxon>
        <taxon>Coleoptera</taxon>
        <taxon>Polyphaga</taxon>
        <taxon>Cucujiformia</taxon>
        <taxon>Chrysomeloidea</taxon>
        <taxon>Chrysomelidae</taxon>
        <taxon>Galerucinae</taxon>
        <taxon>Diabroticina</taxon>
        <taxon>Diabroticites</taxon>
        <taxon>Diabrotica</taxon>
    </lineage>
</organism>
<dbReference type="InterPro" id="IPR047291">
    <property type="entry name" value="CH_SYNE1_rpt2"/>
</dbReference>
<dbReference type="GeneID" id="114330686"/>
<feature type="coiled-coil region" evidence="7">
    <location>
        <begin position="7428"/>
        <end position="7587"/>
    </location>
</feature>
<feature type="coiled-coil region" evidence="7">
    <location>
        <begin position="947"/>
        <end position="1004"/>
    </location>
</feature>
<accession>A0ABM5KDI5</accession>
<feature type="coiled-coil region" evidence="7">
    <location>
        <begin position="6387"/>
        <end position="6414"/>
    </location>
</feature>
<feature type="coiled-coil region" evidence="7">
    <location>
        <begin position="6495"/>
        <end position="6533"/>
    </location>
</feature>
<evidence type="ECO:0000256" key="1">
    <source>
        <dbReference type="ARBA" id="ARBA00004370"/>
    </source>
</evidence>
<evidence type="ECO:0000259" key="9">
    <source>
        <dbReference type="PROSITE" id="PS50021"/>
    </source>
</evidence>
<sequence>MSQPTKDPGDGAKRRPDSPKGRPDSPQSPASKKLRERVSFFEKVWTGSKSGALGDDGGVDVEDLERRLMEERSRNVVDTHLEQVTLRHTGSPRHVVQMKEIGPDGTYKETYTSTSREGDFTSGTKSVKFEKVTVKKTIRHLTSSTSSTSIRQVTSSRTPSEENLDSAYLTQSNGNLGSLSSGSTGRFPSEESLKSPRKVETSKDEWDGDSSSSKVTSSSSEWYSDYRTHTFHQSEASRFEFIRSKSQYDEHIQHIKDEQERVQKKTFVNWINSYLSKRVPPLRIEDLIEDLKDGTKLLALLEVLSGERLPVERGRILRRPHFLSNANTALQFLASKRIKLVNINASDLVDGRPPVVLGLIWTIILYFQIEENRRQLEYLTQWGSTSSLESAGTTSSKDKWKQGARKTLLNWVSNALPSDSGIVVKDFGASWRDGIAFLAIIDAIKKNLINIADMKKASNRARLETAFDVAENELGISKLLDPEDVDVPKPDEKSIMTYVAQFLHKYPEPKSTGPDAIAAIQIEYNDLLTWLQQKTQTLDNLEKTNSLPLDYREYAEFKSLVDEKEKLYKKLKLLIESQSSISIAKESWHEVVQLWETLQQQLLRWLWLLDSKLPGDFKFIGEWLAKAEKLIYCDTIPTVMNEETAMIISRKLEEHKAFFADLPTIKETFNRACQSPLVREVPSEQLENMTVRLNEIGPKAAQRRVKLKFLEHKCCLIAFLQLTETKLKVWTSKYGRVDEVTQLLDQYRNFVTKSHIFVEFQKAFIDMQAVNEEYKRDGNIDKKEIAEIDTFMRDISERWKNVSMELRCVQSMLEEVVAYWRRWDTLSEEFDRWLATAEKALNLPEEEQMEFFQNISLWRDNYQLLGDTVSFLIATCQDKIAVELKDRFQVMSERWDKIYPQVNKYSHAGDILRNRKDFRSGLEALSSWLRKAENVLNTPSLGSMERIREHTQNLQRLQGEVEEIENLFKNISKAFQSLIQDLSRDEVEKMMNTLKQEKEALVKVRALIPAQIHLFNQLLIQQESLEAGQKEINKWLDDAENVLSSLTLDADREQLKEQVEKVKHFFTRTLYYKSMLDSKNKVMNNIIKSVDQANNPDVANMTAQMDQLNDRFEYVTQSSQVWEQKLHEAIRCWHNFSECERVISSWLNQAEKLTLEKRIDSKETVEQHKNFFQSVNERWIHDLIQSAQDLCNCLPKEQHAPILSSVDYLQNKWKEVLSFAPLHLMKLEFRLDETTFNYYIKEIEKEITNQKISFSRQENVESIIRRNKEFFSSKGPLAETQKSLEHLIKISNIYTANYPKDQTLKQSVEKAEQSWHNVNIKIENLKQQLDQVPERWQAYHTKFEEMSKWMDGVDDTLKNILNDVNSMEEFEREKAIFQNVCKEADSKREDMKWLVQTLDSLTSHCPEDQALSEQKQLEALIIRYKNLIPTLEITMVKTDTLSKCYTYRREVKEICQLLTQVREQSRVQRQPESLEVVKQNIKKQEMAISHLDQQRPTVMSLLQRGKELTRDEHAPNFMQQEVKTLETGWTTTYDETVDTLHKLIDTHHVWTNYTEQKQEITDLLQKAQTDLQRITPQQYGAVPTELAKKQEIITNLRDAQEDMMAKLTYLSENLSKQVPDQKPKLDTEIKQIEQNLNDTLTTVKENVTLLEQYNTKMNTISHQLNNVQSWTVHEAPQLLTSIDVYAITPKDRVEKIEMLQKEVESKKKVLHELNEQAHQILVEDTPEARKLKGHIAQIQERVDVLNQNIQSQSAIVSDDFQNWEAYQASLQDITPWIEDSEVKLQMGLQKPATLEEAVQIQNQAKQFQKEVNQQLDKLQGVASLTQKISIQTHAPDEVDSVQTRVSVIQDTAAQWGQKLDKLVANWVDFDKNVQHLENWVVKSEEALNAKPVNVKTPNIDKLEKELAKLKAFNNEISEQQAKLISLTQSSDSISYNISPEGAALVKEQVQELKGQVAKLADSTRAKINEISDAILMKHDFQTKVADYGNWMESMKANIAQLDEVPAEKVDTSIMNIHTLLQEYSDKQPLFNTIYSEIKEISLQSPQKAVEPIAQEYSTLVQQNQDIQHKLEEKMTQLQRWSELLNWHTDTMNQLSHIKYQVDAEKLSPEELKKLISETDNVLEKLITWKEAAQDINKSNITILDKQSGLPRTAENVVREIEVNTINLKGQLANKVDALQTLMEQRNQYTALQQDAISDLDKTKAQLAAIMSEVKHSSDLPKAVENLNNLLEEQAAKSALKNQLHTEAMQLMKKDIQNVSAIQNSLSAIERMFGKVNDDIREDHLKLSDIIYAWNDFQESKDRIVTDIGKIDKSGENLDVPNDIFQASLNCEKAKKALEAIKRSKAALDKADLKAQAVIKKSENIPGIESEVRRDLKILNDAWSNIYERILKNVQQTESQAAIWKHIEDTKTTLMQWLSEQNNEIIKAAEKPNEKELAAAKLSKYREELPAQLRLNQSIPHKYSQLLSSTDGKEVPTLQSLVTVLNEGFATLEENARQLEALTSTFNENEKTIRKNIKETGNKVSSLREEIVKCEDLSGDNAKILERLLKIRSLKDDLKNYDSDIKQIEQDIQTMKANYPNFENTLSKEQQALKKRYDTTVSYADKIEHTLLSFLKKFHNEKYGALQRIINTHKEKIQWCLPEATSDKYNLQVKLNALEPIQAVLDDCNKRKDELQESIKALGQIEKPESVKLQQAELDHLLLDLDNLNQQYVSTKDILESNIALHDQYENLSESVSNWLKETENRVKAESSLQIDLKNIDTKVREARALLQDVKDYQPEIEKLTPISEELVKAMPESRIAPFVQHLNNRYQAINKFLVHYIDKLNELDKYKGVYNNCIQDVENWLVKAEEKVNTFSKSARKPNSTILEELKNFAQEKEVGQTLLTRAVEHGEALFPGITPENRDIIRAELRNLRDKSEVLIDKVNKIYKQVEATLMQRHSFDDSLQQVKLWIDDAEMKLGEEGKLDATLLDKKQTLHNYKILSQDVNLHKTILKQLQDKIGNLSDADSESKLDENLQKYNSLAQEVENRIEVADEYVTNHEAYNQAIEKCRDWLSALTNEAALLVDESSTESPEAKLAIVDNLLSQKEEGDKIIASCKQQLETVLTQTAAPGHPSLINNFEEQEKSWQRFLDLCEEAQEKLNEIQVQHAEVSKIMDDLETWLKSRENFVKDQSLKNTEDTKKAHLEKLECLEKEVQQKEPDFSKFLEMSKSLEVDSRVSQIPTRYQSLRNAVKENRNKYQTFVAEHHDFNGKYNEFLNWLTNKEEALQNFSQIVGDLNVLQTRQKDIKDLIDERNARIPEFETLIDKGEKLYAHTSPDGREIIRQQLKNLRTIWDALTEDLQSTSNKLEQCLTQFSDFTVTQEQLTKWLKDVEKAMHQHTELKSTLQEKRAQLQNHKIMHQEITSHQQLVESVCDKAQQLVDQTHDKSLNIYLQSIKQLFLNIVSKSEELLRNLEECVDKHSSYNQLLNDFKKWVENQNERLQEFVDTTGEKNDINKRIENIHGIKRDSESKGPQLLDNLKQNVIAVAKSTAPKGVDNLKRELASMEELLNNHLQAINNTLDKQNEVLKQWDDFETALESLNQWSKAVEAEFRDQPLQATLPDKENKLKLLQGQRELISAKEKDIDDFVDKSHALLKSSGSQRIKPVTSQISNRFQNLHTLTKDIINRWQNIVDDHKKYKQRLEETSAWLVPLEEHLQALKQGETTDSAEANNRLQVLLSEAEQGEHKLNSLTLLGERLLPDTATEGREIIRGEIKEIRDRWESLAEGVKQQQKLQESQTLQLANYQDLLQQALSWLDSIEKQVKLEPSSWTSIQEVRAKLLKHKTTQQEIITHKRFIEGVTEKAQSLAQLTNSSEKKAEIDESVASINNRYQNVLKTAQNNTKQLEECLDIYQQFYDLHKAQQDEQKQLWEKLNSNLDYGGNKQILEKRLSYITDLQDSLSDNMAKLDELQNYIKQKATSLPARAQENMQRDVDNLKFDRQKFVTTLADVKSALENRLKQWNDYEVTMDKLLSWLADAEVSLKSYALKSTLEEKQDQLDKYQELSRVIESQKIDVKEFIAISDQLEQALALALRQNEPEFDRLSDSSAELVQSSGDTRIANNVQQIISRFQSVQVTAKEIFKKCEQALQDHKLFADKYRQCADWITVTRNRYENCLKDIENASRQTLDVQAKSIEELLAQQPNATSLLNSTIEMGEKLYPSTSLEGKEILNKQLQELRDAMDLLFDEIGKTDRNLKSKKVRWSGFEESLAKVSSWLKDAERQTPQDLELRATLEEKKSQLQTYRNLLHDVSSHQQDILDLKEKADSLPERNELIDNQYKTVSEQYDKLSKKMQNFVDQYEVIVSNHQQYEKALQQGQDWIDTTNSNIASLSDLDLDRTSLQSNLERLKVLKASIRDEESRLLTIKALGDKVIPGTIDYGQANIRSQIETSQQQWAALVSALNTAIQQLETKLQLWSEYESLKDQCLLWIRETDNKLHSVDLKPTATEKKNQLDILKQLQGEIKAKELEIDQVTERAQQLNKGIMGRPSQVSELGVKYQQICQKIKDLTNRWQQHVANHQDFDSQVDQLTQWMDDIKEKLAYCSEIVGTPQKELESKLQTVQELVLRKEEGSSKLQALVELAQTVLANTAPQGHNAINETLARLQEQWSNLAAAMVEAKGHLDDALTKWAEMLEEIKSLVKTIESLEAQYEELAEPQATLTEKKAVLARIKTLEERTRAEKIDVDNLKAHVAEVLQKKKGGEATAEAQETLKRFDAIAEKIFKLSLDRDAQYKDHKVYKEAHDEVQRWMTRAQEKVPQLQRPLGEKLTVDTIAAPLDHLLNKKAQGEVLLENLEHTAQVVLPNTNAKGQELINNDIRALRESFERLFKDLKQQREQLDAVLANWREYKDEYERVSDWLQQIAILIKNQKIALMSTLPEKEKQVKDVKDILQKLVDGKDQIDKLNNSASILLKSPLESHVNHQLQQLNSRYQVELSLANDVLKKVETNYDQHKEYADNLEKTRAWIDNARELIRNCSEAVSHSSREVLQGHLQQIQDLLQRREDGQNLVHATVNCGEKVLRNTRSDGREAINNEIKEVQSDWERIVKKLSTTKVNLETALLQWADYDSSYSQLQQWITDREAKLQQVTEPKITKSEKRGLGSLPIGDRKATLRETGSILQDIVSFEPMIQSVASKAEDLKQKAPASEISTKYETLSRQAQELYDKQKECVEKHEAFVEAANDLHQWIRNARERLNKCSEPTGDKESLGSKLSQLKALKNEVPEGQKKLETAIDLADKAITFASDMDKEIIEEEVGLLQEDFDNYVENLNHTKSLLEVGIVKWTEYEDQYRDALEWLSQTEKMVQSYNKLQDSLEEKRAVLEHFQLQLQGLFDWQSELDRLNMKAQVLLETCADTRVSNAITQISTKYNAILSLAKEIMRRLELHYQEHQQHNALCQECQDWMDRTRDKLNGCLEIPSTLNEVNNKLQIVKSIRASLEQGENKLRYIQELKERVIMNTEQSGIAKIKEDTENLRLDMEKLLNDVQDARSKLQARANQLEDVDKIYKQLVEWLEEQESQIQLDDGYLNELGEKKAKLEKLKAIQKEIDSHSDLVDKLQSKISEDSTLVTKDYENVIQRYHKLKEDLNSLISNLQTEVADHEKYKESYNSACDWIRKAQVEIQSCSDLHQELDKILEKESKILEISDSLKDCDDLIHQTIEYSILVMKTTGSEGKDIIRNEIEQLNADWEGLQFICEDTKKSLQNCKDAWEEFKKSYNSVNDAIDKYQKRLDENINAEYNDKNLEQCRALLQDITALKPDMEHLTDVCESLIEYCAISWVRDKTVQLQTKYINLLTNIQSLVSKIEKNLTDQTEFVNTKAELEKWLQDAHTAVQDCVGVSKEPVIKEKIGVVGNIAANMGEGQALLSKLQDAFAKAINVATSEKQNELRDDMTTLRNSWDQINMDIKSIQAQLKASLARWEEFNNNKQKFEIWLSNTEKKLQEKTSTKGEVSEIKTLLERFKNLQTEIQNKEADLERLKTEAQDLSNWVKEPSVLEPVKELETRYLKLSEACNAIKESFEQELEDFNIYHQKLQETEKWLLQVSFQLMAHNSLYISNREQTEEQLAQHETLLQEIQKYQATLDDVRAKGQAQINKYEKEAPIVKDTIERQLNNVQDSYNSLLQTAIQIKNRLADSLAKFKEYEDTLDSIIQNLDEYEPVVAQEVEKPIENLADAKAQLETAKTLHNKLQSEKSRLAVAVQACEAATASISRPSSPRDTLPPPVPIKELECRARLEDVIDQPHQESESSKHFTSKMLLNRITARDNINQLTSQIQKIQAHLSDLTTSVAEFEEQEKQRNELKNWILAQRTVVNEWKNRPVKLRPDAARQEINNMNDLLTAIDQRRNMLISELASSGDENDELEKMLDDLEKDLIGIIAQKQANLEVIDEYRQNVQVMNNWFDNLGKRIEAIDKGSGLNCEQKQSSISEIKAEFDDQGPKRLQENSRLASQVIEFVNNLDSQQIEEQSKATERRYNDIAKRLQRKLQVLEMTKKGIEDTRNEIAAARNWIKDKTVSLRKPEPLGFESRKADDRISGLQDLLKEAGNKLVLKETLLKRINNMTNELEPNEASQIEKSLKELESEQGQLVDMIKSEIDRVTAAANTRRNLELDLEKAKAWLKAKNAEIRKLSGYLPLQANQVEREIAQHEAHEADIKQFSEGDLNDLLKLGNSVLKDCDDNDRERLQRLMDEVKDEYDNLKQESAQKIAALQDLLKGRKQFETQIEECVNWLKEAEVATSSDIRAANLDVLEEQLVKYEQLHDNAKKIQGSIEKVTEQGKAILPTITESDKITLNDTLNSLKDRHRRVADIIEDRMTGLKQNINQLKEAQKIIEEGRQFIQDIQAQLKELNKPLGPKVEDVQQVISTYERILRDLKDNRAKLSNVPGANTADLQSLINLEDDLIKSVEDQLAKLRQLLLLREQYLALITEIMTFITKYTEIVRDIEKSGGTIQDKIQKYDDVISKIQECEALLASASDKGQQIAADGSAQDKNTITQQIQSLKQSLQNLRRAVEKQRQEHENTAAEHLKIAAELEEVLDWLHDNESVVRSRPLLGRDINTVDKELKNHEELAEKVNEHLDKIRKIKEATKHDESLPGSIQEQLQEANSLLVSLPRELEERKKYLDTNRVLREEYAVQKQKLYDWIKEAEIRLATHKDGVDFENIVQELEEHKIFFSTESNIKDLVNQNIQQAADKIYPSLTSYEQEELSREQQQHMQVLKNTLNSAKSQKAQLEQDAEIWKDYCNTLEKVKAVISRTQFTDEPVSTLAGLHFNIQKISHALNDIHNQQLELDLLHERVNEIIQQADQKNRLNIQSQSDKVTEEWTSLVSGLENRRDTLTALSQMWEVFEGRLQNFESLLSTVGEKAKHLDYVVRNKDHVVQTKKSVEELQAEAEGIKTHQAEVKKLSETILTYLKESSPASANALSSKLQQLDETYERLLTDLKEKRQKTDKDLKEIEEALLDIKNKKSSLSSLKQEVEKFYVFDANITKTQEDLNNLQAKVSDEIEKTKDFSSGIIKKYTALQNLVPSDVAQELNQLELLAESISNAMEEKDREFKKAKTIRTDFSNDVDEVQSWIKDAELQIQDRSIEPQVLHQHLQQIQSEFASINDRLDKLTRNGRIIIQKTKDDEEKEITQSTINNLTEQLSHIKSLLDERKQQVGETLDAWQRFLMLYQAVMQWVAEKKVFLKDPLRLSTLTEAKQKLHEYSNAVKSCKGATKNLSDMAKELENIGNVTSVGDLPQKMEEAEEAKNEVEAMILKRNGLLQETSEEWEQCEKKIKDVKSWIEKTKTALDSPQNKKKPLRDQHGIREKMLADIHIQKTKISLSVEKLQVHFRSGIESDSKVTESAEDLLIELDQLAQVIKTQSTELETAIAQVDNYQQEVQQLRQQIVQVEQQLRTTMAPNYLPHDRDQALRDQQVHTERARTLQRKLSARNERMKTIAQRGTPDQEPLGT</sequence>
<dbReference type="Proteomes" id="UP001652700">
    <property type="component" value="Unplaced"/>
</dbReference>
<dbReference type="InterPro" id="IPR047290">
    <property type="entry name" value="CH_SYNE1_rpt1"/>
</dbReference>
<dbReference type="CDD" id="cd00176">
    <property type="entry name" value="SPEC"/>
    <property type="match status" value="10"/>
</dbReference>
<dbReference type="Pfam" id="PF00307">
    <property type="entry name" value="CH"/>
    <property type="match status" value="2"/>
</dbReference>
<feature type="region of interest" description="Disordered" evidence="8">
    <location>
        <begin position="140"/>
        <end position="218"/>
    </location>
</feature>
<evidence type="ECO:0000256" key="8">
    <source>
        <dbReference type="SAM" id="MobiDB-lite"/>
    </source>
</evidence>
<feature type="coiled-coil region" evidence="7">
    <location>
        <begin position="5335"/>
        <end position="5365"/>
    </location>
</feature>
<dbReference type="InterPro" id="IPR036872">
    <property type="entry name" value="CH_dom_sf"/>
</dbReference>
<dbReference type="PROSITE" id="PS50021">
    <property type="entry name" value="CH"/>
    <property type="match status" value="2"/>
</dbReference>
<feature type="region of interest" description="Disordered" evidence="8">
    <location>
        <begin position="7967"/>
        <end position="7987"/>
    </location>
</feature>
<keyword evidence="6" id="KW-0009">Actin-binding</keyword>
<evidence type="ECO:0000256" key="3">
    <source>
        <dbReference type="ARBA" id="ARBA00022737"/>
    </source>
</evidence>
<evidence type="ECO:0000313" key="11">
    <source>
        <dbReference type="Proteomes" id="UP001652700"/>
    </source>
</evidence>
<keyword evidence="2" id="KW-0812">Transmembrane</keyword>
<feature type="coiled-coil region" evidence="7">
    <location>
        <begin position="4669"/>
        <end position="4730"/>
    </location>
</feature>
<feature type="region of interest" description="Disordered" evidence="8">
    <location>
        <begin position="89"/>
        <end position="122"/>
    </location>
</feature>
<feature type="coiled-coil region" evidence="7">
    <location>
        <begin position="7630"/>
        <end position="7691"/>
    </location>
</feature>
<feature type="region of interest" description="Disordered" evidence="8">
    <location>
        <begin position="1"/>
        <end position="36"/>
    </location>
</feature>
<feature type="domain" description="Calponin-homology (CH)" evidence="9">
    <location>
        <begin position="261"/>
        <end position="368"/>
    </location>
</feature>
<feature type="coiled-coil region" evidence="7">
    <location>
        <begin position="1696"/>
        <end position="1755"/>
    </location>
</feature>
<feature type="coiled-coil region" evidence="7">
    <location>
        <begin position="4816"/>
        <end position="4890"/>
    </location>
</feature>
<dbReference type="CDD" id="cd21241">
    <property type="entry name" value="CH_SYNE1_rpt1"/>
    <property type="match status" value="1"/>
</dbReference>
<feature type="coiled-coil region" evidence="7">
    <location>
        <begin position="5990"/>
        <end position="6160"/>
    </location>
</feature>
<dbReference type="RefSeq" id="XP_050508238.1">
    <property type="nucleotide sequence ID" value="XM_050652281.1"/>
</dbReference>
<feature type="coiled-coil region" evidence="7">
    <location>
        <begin position="6708"/>
        <end position="6742"/>
    </location>
</feature>
<feature type="coiled-coil region" evidence="7">
    <location>
        <begin position="5577"/>
        <end position="5640"/>
    </location>
</feature>
<dbReference type="PANTHER" id="PTHR47535:SF1">
    <property type="entry name" value="NESPRIN-1"/>
    <property type="match status" value="1"/>
</dbReference>
<dbReference type="CDD" id="cd21243">
    <property type="entry name" value="CH_SYNE1_rpt2"/>
    <property type="match status" value="1"/>
</dbReference>
<evidence type="ECO:0000256" key="4">
    <source>
        <dbReference type="ARBA" id="ARBA00022989"/>
    </source>
</evidence>
<dbReference type="InterPro" id="IPR057057">
    <property type="entry name" value="Spectrin_SYNE1"/>
</dbReference>
<feature type="coiled-coil region" evidence="7">
    <location>
        <begin position="4489"/>
        <end position="4523"/>
    </location>
</feature>
<feature type="coiled-coil region" evidence="7">
    <location>
        <begin position="3536"/>
        <end position="3563"/>
    </location>
</feature>
<keyword evidence="3" id="KW-0677">Repeat</keyword>
<feature type="compositionally biased region" description="Basic and acidic residues" evidence="8">
    <location>
        <begin position="188"/>
        <end position="205"/>
    </location>
</feature>
<keyword evidence="5" id="KW-0472">Membrane</keyword>
<dbReference type="Gene3D" id="1.10.418.10">
    <property type="entry name" value="Calponin-like domain"/>
    <property type="match status" value="2"/>
</dbReference>
<dbReference type="SUPFAM" id="SSF47576">
    <property type="entry name" value="Calponin-homology domain, CH-domain"/>
    <property type="match status" value="1"/>
</dbReference>
<feature type="coiled-coil region" evidence="7">
    <location>
        <begin position="2664"/>
        <end position="2710"/>
    </location>
</feature>
<feature type="domain" description="Calponin-homology (CH)" evidence="9">
    <location>
        <begin position="402"/>
        <end position="507"/>
    </location>
</feature>
<keyword evidence="11" id="KW-1185">Reference proteome</keyword>
<keyword evidence="7" id="KW-0175">Coiled coil</keyword>
<dbReference type="PANTHER" id="PTHR47535">
    <property type="entry name" value="MUSCLE-SPECIFIC PROTEIN 300 KDA, ISOFORM G"/>
    <property type="match status" value="1"/>
</dbReference>
<evidence type="ECO:0000256" key="7">
    <source>
        <dbReference type="SAM" id="Coils"/>
    </source>
</evidence>
<dbReference type="SMART" id="SM00150">
    <property type="entry name" value="SPEC"/>
    <property type="match status" value="42"/>
</dbReference>
<dbReference type="Gene3D" id="1.20.58.60">
    <property type="match status" value="32"/>
</dbReference>
<feature type="coiled-coil region" evidence="7">
    <location>
        <begin position="7241"/>
        <end position="7275"/>
    </location>
</feature>
<feature type="coiled-coil region" evidence="7">
    <location>
        <begin position="3369"/>
        <end position="3396"/>
    </location>
</feature>
<evidence type="ECO:0000256" key="2">
    <source>
        <dbReference type="ARBA" id="ARBA00022692"/>
    </source>
</evidence>
<feature type="coiled-coil region" evidence="7">
    <location>
        <begin position="6780"/>
        <end position="6810"/>
    </location>
</feature>
<evidence type="ECO:0000256" key="5">
    <source>
        <dbReference type="ARBA" id="ARBA00023136"/>
    </source>
</evidence>
<dbReference type="SMART" id="SM00033">
    <property type="entry name" value="CH"/>
    <property type="match status" value="2"/>
</dbReference>
<feature type="compositionally biased region" description="Polar residues" evidence="8">
    <location>
        <begin position="109"/>
        <end position="122"/>
    </location>
</feature>
<dbReference type="Pfam" id="PF25034">
    <property type="entry name" value="Spectrin_SYNE1"/>
    <property type="match status" value="2"/>
</dbReference>
<dbReference type="PROSITE" id="PS00019">
    <property type="entry name" value="ACTININ_1"/>
    <property type="match status" value="1"/>
</dbReference>
<feature type="coiled-coil region" evidence="7">
    <location>
        <begin position="5501"/>
        <end position="5539"/>
    </location>
</feature>
<dbReference type="EnsemblMetazoa" id="XM_050652281.1">
    <property type="protein sequence ID" value="XP_050508238.1"/>
    <property type="gene ID" value="LOC114330686"/>
</dbReference>
<dbReference type="InterPro" id="IPR052403">
    <property type="entry name" value="LINC-complex_assoc"/>
</dbReference>
<reference evidence="10" key="1">
    <citation type="submission" date="2025-05" db="UniProtKB">
        <authorList>
            <consortium name="EnsemblMetazoa"/>
        </authorList>
    </citation>
    <scope>IDENTIFICATION</scope>
</reference>
<protein>
    <recommendedName>
        <fullName evidence="9">Calponin-homology (CH) domain-containing protein</fullName>
    </recommendedName>
</protein>
<evidence type="ECO:0000313" key="10">
    <source>
        <dbReference type="EnsemblMetazoa" id="XP_050508238.1"/>
    </source>
</evidence>
<feature type="coiled-coil region" evidence="7">
    <location>
        <begin position="7024"/>
        <end position="7120"/>
    </location>
</feature>
<dbReference type="PROSITE" id="PS00020">
    <property type="entry name" value="ACTININ_2"/>
    <property type="match status" value="1"/>
</dbReference>
<feature type="compositionally biased region" description="Low complexity" evidence="8">
    <location>
        <begin position="172"/>
        <end position="183"/>
    </location>
</feature>